<proteinExistence type="predicted"/>
<dbReference type="EMBL" id="CABL01000001">
    <property type="protein sequence ID" value="CBH74375.1"/>
    <property type="molecule type" value="Genomic_DNA"/>
</dbReference>
<gene>
    <name evidence="2" type="ORF">CARN1_2262</name>
</gene>
<name>E6PD40_9ZZZZ</name>
<accession>E6PD40</accession>
<dbReference type="AlphaFoldDB" id="E6PD40"/>
<reference evidence="2" key="1">
    <citation type="submission" date="2009-10" db="EMBL/GenBank/DDBJ databases">
        <title>Diversity of trophic interactions inside an arsenic-rich microbial ecosystem.</title>
        <authorList>
            <person name="Bertin P.N."/>
            <person name="Heinrich-Salmeron A."/>
            <person name="Pelletier E."/>
            <person name="Goulhen-Chollet F."/>
            <person name="Arsene-Ploetze F."/>
            <person name="Gallien S."/>
            <person name="Calteau A."/>
            <person name="Vallenet D."/>
            <person name="Casiot C."/>
            <person name="Chane-Woon-Ming B."/>
            <person name="Giloteaux L."/>
            <person name="Barakat M."/>
            <person name="Bonnefoy V."/>
            <person name="Bruneel O."/>
            <person name="Chandler M."/>
            <person name="Cleiss J."/>
            <person name="Duran R."/>
            <person name="Elbaz-Poulichet F."/>
            <person name="Fonknechten N."/>
            <person name="Lauga B."/>
            <person name="Mornico D."/>
            <person name="Ortet P."/>
            <person name="Schaeffer C."/>
            <person name="Siguier P."/>
            <person name="Alexander Thil Smith A."/>
            <person name="Van Dorsselaer A."/>
            <person name="Weissenbach J."/>
            <person name="Medigue C."/>
            <person name="Le Paslier D."/>
        </authorList>
    </citation>
    <scope>NUCLEOTIDE SEQUENCE</scope>
</reference>
<organism evidence="2">
    <name type="scientific">mine drainage metagenome</name>
    <dbReference type="NCBI Taxonomy" id="410659"/>
    <lineage>
        <taxon>unclassified sequences</taxon>
        <taxon>metagenomes</taxon>
        <taxon>ecological metagenomes</taxon>
    </lineage>
</organism>
<evidence type="ECO:0000313" key="2">
    <source>
        <dbReference type="EMBL" id="CBH74375.1"/>
    </source>
</evidence>
<protein>
    <submittedName>
        <fullName evidence="2">Uncharacterized protein</fullName>
    </submittedName>
</protein>
<feature type="region of interest" description="Disordered" evidence="1">
    <location>
        <begin position="84"/>
        <end position="106"/>
    </location>
</feature>
<evidence type="ECO:0000256" key="1">
    <source>
        <dbReference type="SAM" id="MobiDB-lite"/>
    </source>
</evidence>
<comment type="caution">
    <text evidence="2">The sequence shown here is derived from an EMBL/GenBank/DDBJ whole genome shotgun (WGS) entry which is preliminary data.</text>
</comment>
<sequence>MVRNGGILPYLSESRSSGHTHLRHNIQKIADSIYSMVVVKRLPAMQSFFCKEVASNSTLSDAMNLIPIDHSILVNDGDVRNGENIPNGRWLPGVQGVDETGEGREVGGGWRSRCGYRSG</sequence>